<proteinExistence type="predicted"/>
<evidence type="ECO:0000256" key="1">
    <source>
        <dbReference type="SAM" id="SignalP"/>
    </source>
</evidence>
<feature type="signal peptide" evidence="1">
    <location>
        <begin position="1"/>
        <end position="21"/>
    </location>
</feature>
<keyword evidence="1" id="KW-0732">Signal</keyword>
<protein>
    <recommendedName>
        <fullName evidence="4">Long-chain fatty acid transport protein</fullName>
    </recommendedName>
</protein>
<evidence type="ECO:0008006" key="4">
    <source>
        <dbReference type="Google" id="ProtNLM"/>
    </source>
</evidence>
<dbReference type="SUPFAM" id="SSF56935">
    <property type="entry name" value="Porins"/>
    <property type="match status" value="1"/>
</dbReference>
<keyword evidence="3" id="KW-1185">Reference proteome</keyword>
<gene>
    <name evidence="2" type="ORF">JL102_12785</name>
</gene>
<accession>A0A937F9Z3</accession>
<dbReference type="EMBL" id="JAESIY010000006">
    <property type="protein sequence ID" value="MBL3657015.1"/>
    <property type="molecule type" value="Genomic_DNA"/>
</dbReference>
<dbReference type="Proteomes" id="UP000659388">
    <property type="component" value="Unassembled WGS sequence"/>
</dbReference>
<evidence type="ECO:0000313" key="2">
    <source>
        <dbReference type="EMBL" id="MBL3657015.1"/>
    </source>
</evidence>
<sequence length="429" mass="47154">MYKLKSGILLVVTLCVFTSVAIGQASKSPFTSRGIGDINSMGLIHNKGMGGIGVSNGTPWNLNNLNPALLPYNSLTIFTAGFLGEKRNISNATTSESNSGGNLGYLALGLPIKPGKWTSSIGLMPYSNVDYQNSYYTSVANTSDSVRALITSQGSGGFNQLYWSNGVALNKNFSVGLKITYLFSSIERELNNTIEGFSDGISYTPNLLTRTSVSDFMFSGGVAFRKDSIFNNKIRFNAGLTYDMKANVKAKRYIATEQLVGNQAAIADTLSYDRGEIVLPQALTAGISFTNGYKWTAGIDVKLQQWSDFRNFRGSDDGMKNSYHIALGGEFTPDYASVNSYLKRVTYRLGVNYENTPYVLPNPETGKQVKDLGINFGWSLPVGRLSSLDFAFKVGKRGSISDNTIEEDYYQVNLGFNFNDQWFIKRKYD</sequence>
<organism evidence="2 3">
    <name type="scientific">Fulvivirga sediminis</name>
    <dbReference type="NCBI Taxonomy" id="2803949"/>
    <lineage>
        <taxon>Bacteria</taxon>
        <taxon>Pseudomonadati</taxon>
        <taxon>Bacteroidota</taxon>
        <taxon>Cytophagia</taxon>
        <taxon>Cytophagales</taxon>
        <taxon>Fulvivirgaceae</taxon>
        <taxon>Fulvivirga</taxon>
    </lineage>
</organism>
<comment type="caution">
    <text evidence="2">The sequence shown here is derived from an EMBL/GenBank/DDBJ whole genome shotgun (WGS) entry which is preliminary data.</text>
</comment>
<name>A0A937F9Z3_9BACT</name>
<dbReference type="AlphaFoldDB" id="A0A937F9Z3"/>
<reference evidence="2" key="1">
    <citation type="submission" date="2021-01" db="EMBL/GenBank/DDBJ databases">
        <title>Fulvivirga kasyanovii gen. nov., sp nov., a novel member of the phylum Bacteroidetes isolated from seawater in a mussel farm.</title>
        <authorList>
            <person name="Zhao L.-H."/>
            <person name="Wang Z.-J."/>
        </authorList>
    </citation>
    <scope>NUCLEOTIDE SEQUENCE</scope>
    <source>
        <strain evidence="2">2943</strain>
    </source>
</reference>
<evidence type="ECO:0000313" key="3">
    <source>
        <dbReference type="Proteomes" id="UP000659388"/>
    </source>
</evidence>
<dbReference type="RefSeq" id="WP_202244809.1">
    <property type="nucleotide sequence ID" value="NZ_JAESIY010000006.1"/>
</dbReference>
<feature type="chain" id="PRO_5037543936" description="Long-chain fatty acid transport protein" evidence="1">
    <location>
        <begin position="22"/>
        <end position="429"/>
    </location>
</feature>
<dbReference type="Gene3D" id="2.40.160.60">
    <property type="entry name" value="Outer membrane protein transport protein (OMPP1/FadL/TodX)"/>
    <property type="match status" value="1"/>
</dbReference>